<dbReference type="EMBL" id="PYXZ01000004">
    <property type="protein sequence ID" value="PUA81039.1"/>
    <property type="molecule type" value="Genomic_DNA"/>
</dbReference>
<dbReference type="AlphaFoldDB" id="A0A2R7YYS6"/>
<sequence length="177" mass="18701">MIAVLVLAGFFVLVLFFIVLFVVIAKFKVVEQPGSSSSPAPADWRGPEGSAAAGRWNGEILGTGAGGMIGSTLSSTFGVFEVQSGTMTFTPDGASAPDWRAACHTLVVARRGFMSLNGADVSITWPTGPGTWQTASCNVSRERINRMMGNDFKDLRERGYASEFVSCLAANGARVQA</sequence>
<dbReference type="Proteomes" id="UP000244867">
    <property type="component" value="Unassembled WGS sequence"/>
</dbReference>
<evidence type="ECO:0000256" key="1">
    <source>
        <dbReference type="SAM" id="MobiDB-lite"/>
    </source>
</evidence>
<organism evidence="2 3">
    <name type="scientific">Nocardioides currus</name>
    <dbReference type="NCBI Taxonomy" id="2133958"/>
    <lineage>
        <taxon>Bacteria</taxon>
        <taxon>Bacillati</taxon>
        <taxon>Actinomycetota</taxon>
        <taxon>Actinomycetes</taxon>
        <taxon>Propionibacteriales</taxon>
        <taxon>Nocardioidaceae</taxon>
        <taxon>Nocardioides</taxon>
    </lineage>
</organism>
<accession>A0A2R7YYS6</accession>
<dbReference type="OrthoDB" id="3789851at2"/>
<gene>
    <name evidence="2" type="ORF">C7S10_11725</name>
</gene>
<protein>
    <submittedName>
        <fullName evidence="2">Uncharacterized protein</fullName>
    </submittedName>
</protein>
<dbReference type="RefSeq" id="WP_108344607.1">
    <property type="nucleotide sequence ID" value="NZ_PYXZ01000004.1"/>
</dbReference>
<feature type="region of interest" description="Disordered" evidence="1">
    <location>
        <begin position="32"/>
        <end position="51"/>
    </location>
</feature>
<evidence type="ECO:0000313" key="2">
    <source>
        <dbReference type="EMBL" id="PUA81039.1"/>
    </source>
</evidence>
<reference evidence="2 3" key="1">
    <citation type="submission" date="2018-03" db="EMBL/GenBank/DDBJ databases">
        <authorList>
            <person name="Keele B.F."/>
        </authorList>
    </citation>
    <scope>NUCLEOTIDE SEQUENCE [LARGE SCALE GENOMIC DNA]</scope>
    <source>
        <strain evidence="2 3">IB-3</strain>
    </source>
</reference>
<comment type="caution">
    <text evidence="2">The sequence shown here is derived from an EMBL/GenBank/DDBJ whole genome shotgun (WGS) entry which is preliminary data.</text>
</comment>
<proteinExistence type="predicted"/>
<name>A0A2R7YYS6_9ACTN</name>
<evidence type="ECO:0000313" key="3">
    <source>
        <dbReference type="Proteomes" id="UP000244867"/>
    </source>
</evidence>
<keyword evidence="3" id="KW-1185">Reference proteome</keyword>